<dbReference type="Proteomes" id="UP000799429">
    <property type="component" value="Unassembled WGS sequence"/>
</dbReference>
<organism evidence="2 3">
    <name type="scientific">Patellaria atrata CBS 101060</name>
    <dbReference type="NCBI Taxonomy" id="1346257"/>
    <lineage>
        <taxon>Eukaryota</taxon>
        <taxon>Fungi</taxon>
        <taxon>Dikarya</taxon>
        <taxon>Ascomycota</taxon>
        <taxon>Pezizomycotina</taxon>
        <taxon>Dothideomycetes</taxon>
        <taxon>Dothideomycetes incertae sedis</taxon>
        <taxon>Patellariales</taxon>
        <taxon>Patellariaceae</taxon>
        <taxon>Patellaria</taxon>
    </lineage>
</organism>
<protein>
    <submittedName>
        <fullName evidence="2">Uncharacterized protein</fullName>
    </submittedName>
</protein>
<feature type="transmembrane region" description="Helical" evidence="1">
    <location>
        <begin position="12"/>
        <end position="34"/>
    </location>
</feature>
<reference evidence="2" key="1">
    <citation type="journal article" date="2020" name="Stud. Mycol.">
        <title>101 Dothideomycetes genomes: a test case for predicting lifestyles and emergence of pathogens.</title>
        <authorList>
            <person name="Haridas S."/>
            <person name="Albert R."/>
            <person name="Binder M."/>
            <person name="Bloem J."/>
            <person name="Labutti K."/>
            <person name="Salamov A."/>
            <person name="Andreopoulos B."/>
            <person name="Baker S."/>
            <person name="Barry K."/>
            <person name="Bills G."/>
            <person name="Bluhm B."/>
            <person name="Cannon C."/>
            <person name="Castanera R."/>
            <person name="Culley D."/>
            <person name="Daum C."/>
            <person name="Ezra D."/>
            <person name="Gonzalez J."/>
            <person name="Henrissat B."/>
            <person name="Kuo A."/>
            <person name="Liang C."/>
            <person name="Lipzen A."/>
            <person name="Lutzoni F."/>
            <person name="Magnuson J."/>
            <person name="Mondo S."/>
            <person name="Nolan M."/>
            <person name="Ohm R."/>
            <person name="Pangilinan J."/>
            <person name="Park H.-J."/>
            <person name="Ramirez L."/>
            <person name="Alfaro M."/>
            <person name="Sun H."/>
            <person name="Tritt A."/>
            <person name="Yoshinaga Y."/>
            <person name="Zwiers L.-H."/>
            <person name="Turgeon B."/>
            <person name="Goodwin S."/>
            <person name="Spatafora J."/>
            <person name="Crous P."/>
            <person name="Grigoriev I."/>
        </authorList>
    </citation>
    <scope>NUCLEOTIDE SEQUENCE</scope>
    <source>
        <strain evidence="2">CBS 101060</strain>
    </source>
</reference>
<keyword evidence="1" id="KW-1133">Transmembrane helix</keyword>
<name>A0A9P4S2Z0_9PEZI</name>
<sequence>MDLCGLGERYAYAARGGCWGLGLGLGLGLVYALGCVFRPLPAPLNPAPNTPPTSQNYTTTARGIPPPSMVAMVMVRQVRWLCCGSIVVMTYRRLGSDFVRLWFIPL</sequence>
<dbReference type="EMBL" id="MU006115">
    <property type="protein sequence ID" value="KAF2834715.1"/>
    <property type="molecule type" value="Genomic_DNA"/>
</dbReference>
<evidence type="ECO:0000313" key="3">
    <source>
        <dbReference type="Proteomes" id="UP000799429"/>
    </source>
</evidence>
<keyword evidence="3" id="KW-1185">Reference proteome</keyword>
<keyword evidence="1" id="KW-0812">Transmembrane</keyword>
<evidence type="ECO:0000313" key="2">
    <source>
        <dbReference type="EMBL" id="KAF2834715.1"/>
    </source>
</evidence>
<accession>A0A9P4S2Z0</accession>
<proteinExistence type="predicted"/>
<dbReference type="AlphaFoldDB" id="A0A9P4S2Z0"/>
<comment type="caution">
    <text evidence="2">The sequence shown here is derived from an EMBL/GenBank/DDBJ whole genome shotgun (WGS) entry which is preliminary data.</text>
</comment>
<evidence type="ECO:0000256" key="1">
    <source>
        <dbReference type="SAM" id="Phobius"/>
    </source>
</evidence>
<keyword evidence="1" id="KW-0472">Membrane</keyword>
<gene>
    <name evidence="2" type="ORF">M501DRAFT_506158</name>
</gene>